<dbReference type="Gene3D" id="3.40.50.1820">
    <property type="entry name" value="alpha/beta hydrolase"/>
    <property type="match status" value="1"/>
</dbReference>
<gene>
    <name evidence="3" type="ORF">CDL12_25242</name>
</gene>
<dbReference type="InterPro" id="IPR029058">
    <property type="entry name" value="AB_hydrolase_fold"/>
</dbReference>
<dbReference type="STRING" id="429701.A0A2G9GAD5"/>
<proteinExistence type="predicted"/>
<dbReference type="InterPro" id="IPR002921">
    <property type="entry name" value="Fungal_lipase-type"/>
</dbReference>
<accession>A0A2G9GAD5</accession>
<evidence type="ECO:0000256" key="1">
    <source>
        <dbReference type="ARBA" id="ARBA00022801"/>
    </source>
</evidence>
<dbReference type="EMBL" id="NKXS01006009">
    <property type="protein sequence ID" value="PIN02247.1"/>
    <property type="molecule type" value="Genomic_DNA"/>
</dbReference>
<dbReference type="CDD" id="cd00519">
    <property type="entry name" value="Lipase_3"/>
    <property type="match status" value="1"/>
</dbReference>
<keyword evidence="1 3" id="KW-0378">Hydrolase</keyword>
<evidence type="ECO:0000259" key="2">
    <source>
        <dbReference type="Pfam" id="PF01764"/>
    </source>
</evidence>
<dbReference type="GO" id="GO:0004806">
    <property type="term" value="F:triacylglycerol lipase activity"/>
    <property type="evidence" value="ECO:0007669"/>
    <property type="project" value="UniProtKB-EC"/>
</dbReference>
<evidence type="ECO:0000313" key="4">
    <source>
        <dbReference type="Proteomes" id="UP000231279"/>
    </source>
</evidence>
<reference evidence="4" key="1">
    <citation type="journal article" date="2018" name="Gigascience">
        <title>Genome assembly of the Pink Ipe (Handroanthus impetiginosus, Bignoniaceae), a highly valued, ecologically keystone Neotropical timber forest tree.</title>
        <authorList>
            <person name="Silva-Junior O.B."/>
            <person name="Grattapaglia D."/>
            <person name="Novaes E."/>
            <person name="Collevatti R.G."/>
        </authorList>
    </citation>
    <scope>NUCLEOTIDE SEQUENCE [LARGE SCALE GENOMIC DNA]</scope>
    <source>
        <strain evidence="4">cv. UFG-1</strain>
    </source>
</reference>
<dbReference type="GO" id="GO:0006629">
    <property type="term" value="P:lipid metabolic process"/>
    <property type="evidence" value="ECO:0007669"/>
    <property type="project" value="InterPro"/>
</dbReference>
<dbReference type="EC" id="3.1.1.3" evidence="3"/>
<dbReference type="Pfam" id="PF01764">
    <property type="entry name" value="Lipase_3"/>
    <property type="match status" value="1"/>
</dbReference>
<dbReference type="PANTHER" id="PTHR46086">
    <property type="entry name" value="ALPHA/BETA-HYDROLASES SUPERFAMILY PROTEIN"/>
    <property type="match status" value="1"/>
</dbReference>
<dbReference type="OrthoDB" id="438440at2759"/>
<sequence length="476" mass="54796">MEGEEDFCENYLLLKPEKAGFLDFMRLLLWSKKLEGRDFCETRGVTIIPHRWIVFISLLLQKVLIFLKKPLAAVGTAVETFLNYPAANGGFLRLLLNILTGRVVKPDKTSAKFASMIGNLDRRLDLDKNITKESSKYNASLAMMASKISYENEAYVRNAITNNWQMEFLEFSYFWNDYQEVDKTCAIMFQDKTTNPPLIIVAFRGTEPFDADLWRTDIDISWCEFNGVGKIHSGFMKALGLQKSKGWPKDIPMGPGHKSYAYYTIREKLKTLINENGDAKFILAGHSLGGALAILYAFVLTIHEEEMLLEKLEGVYTYGQPRVGNKQFGEYMKGKMMEYDVKYFRHVYSNDVVPRVPFDDKSFMFKHFGPCLYFNSCYKGQILEEEPNKNYFSLFQIVPRILNAIYELIRSFILPWKKGPDYREGWLMKLFRLTALGLTPGITDHIPTDYVNITRLGRLPSSINNPGGPNRNLKKD</sequence>
<dbReference type="AlphaFoldDB" id="A0A2G9GAD5"/>
<name>A0A2G9GAD5_9LAMI</name>
<dbReference type="Proteomes" id="UP000231279">
    <property type="component" value="Unassembled WGS sequence"/>
</dbReference>
<evidence type="ECO:0000313" key="3">
    <source>
        <dbReference type="EMBL" id="PIN02247.1"/>
    </source>
</evidence>
<comment type="caution">
    <text evidence="3">The sequence shown here is derived from an EMBL/GenBank/DDBJ whole genome shotgun (WGS) entry which is preliminary data.</text>
</comment>
<dbReference type="SUPFAM" id="SSF53474">
    <property type="entry name" value="alpha/beta-Hydrolases"/>
    <property type="match status" value="1"/>
</dbReference>
<keyword evidence="4" id="KW-1185">Reference proteome</keyword>
<protein>
    <submittedName>
        <fullName evidence="3">Putative lipase</fullName>
        <ecNumber evidence="3">3.1.1.3</ecNumber>
    </submittedName>
</protein>
<feature type="domain" description="Fungal lipase-type" evidence="2">
    <location>
        <begin position="200"/>
        <end position="359"/>
    </location>
</feature>
<organism evidence="3 4">
    <name type="scientific">Handroanthus impetiginosus</name>
    <dbReference type="NCBI Taxonomy" id="429701"/>
    <lineage>
        <taxon>Eukaryota</taxon>
        <taxon>Viridiplantae</taxon>
        <taxon>Streptophyta</taxon>
        <taxon>Embryophyta</taxon>
        <taxon>Tracheophyta</taxon>
        <taxon>Spermatophyta</taxon>
        <taxon>Magnoliopsida</taxon>
        <taxon>eudicotyledons</taxon>
        <taxon>Gunneridae</taxon>
        <taxon>Pentapetalae</taxon>
        <taxon>asterids</taxon>
        <taxon>lamiids</taxon>
        <taxon>Lamiales</taxon>
        <taxon>Bignoniaceae</taxon>
        <taxon>Crescentiina</taxon>
        <taxon>Tabebuia alliance</taxon>
        <taxon>Handroanthus</taxon>
    </lineage>
</organism>
<dbReference type="PANTHER" id="PTHR46086:SF4">
    <property type="entry name" value="ALPHA_BETA-HYDROLASES SUPERFAMILY PROTEIN"/>
    <property type="match status" value="1"/>
</dbReference>
<dbReference type="InterPro" id="IPR044819">
    <property type="entry name" value="OBL-like"/>
</dbReference>